<comment type="caution">
    <text evidence="1">The sequence shown here is derived from an EMBL/GenBank/DDBJ whole genome shotgun (WGS) entry which is preliminary data.</text>
</comment>
<reference evidence="1" key="1">
    <citation type="submission" date="2020-02" db="EMBL/GenBank/DDBJ databases">
        <authorList>
            <person name="Palmer J.M."/>
        </authorList>
    </citation>
    <scope>NUCLEOTIDE SEQUENCE</scope>
    <source>
        <strain evidence="1">EPUS1.4</strain>
        <tissue evidence="1">Thallus</tissue>
    </source>
</reference>
<accession>A0A8H7DYT7</accession>
<organism evidence="1 2">
    <name type="scientific">Endocarpon pusillum</name>
    <dbReference type="NCBI Taxonomy" id="364733"/>
    <lineage>
        <taxon>Eukaryota</taxon>
        <taxon>Fungi</taxon>
        <taxon>Dikarya</taxon>
        <taxon>Ascomycota</taxon>
        <taxon>Pezizomycotina</taxon>
        <taxon>Eurotiomycetes</taxon>
        <taxon>Chaetothyriomycetidae</taxon>
        <taxon>Verrucariales</taxon>
        <taxon>Verrucariaceae</taxon>
        <taxon>Endocarpon</taxon>
    </lineage>
</organism>
<evidence type="ECO:0000313" key="2">
    <source>
        <dbReference type="Proteomes" id="UP000606974"/>
    </source>
</evidence>
<dbReference type="AlphaFoldDB" id="A0A8H7DYT7"/>
<dbReference type="Proteomes" id="UP000606974">
    <property type="component" value="Unassembled WGS sequence"/>
</dbReference>
<sequence>MLLTAEKKGFLPLKGNISAESPDVNRGHRPPTLWAANTLGEIVIQTFGDRLFDAVQTHLWLVLARLDDAPIREK</sequence>
<protein>
    <submittedName>
        <fullName evidence="1">Uncharacterized protein</fullName>
    </submittedName>
</protein>
<gene>
    <name evidence="1" type="ORF">GJ744_005244</name>
</gene>
<dbReference type="EMBL" id="JAACFV010000226">
    <property type="protein sequence ID" value="KAF7502705.1"/>
    <property type="molecule type" value="Genomic_DNA"/>
</dbReference>
<evidence type="ECO:0000313" key="1">
    <source>
        <dbReference type="EMBL" id="KAF7502705.1"/>
    </source>
</evidence>
<keyword evidence="2" id="KW-1185">Reference proteome</keyword>
<proteinExistence type="predicted"/>
<name>A0A8H7DYT7_9EURO</name>